<dbReference type="SUPFAM" id="SSF54171">
    <property type="entry name" value="DNA-binding domain"/>
    <property type="match status" value="1"/>
</dbReference>
<accession>A0A6G8RR21</accession>
<gene>
    <name evidence="1" type="ORF">celemicas_54</name>
</gene>
<evidence type="ECO:0000313" key="1">
    <source>
        <dbReference type="EMBL" id="QIO03846.1"/>
    </source>
</evidence>
<keyword evidence="1" id="KW-0540">Nuclease</keyword>
<name>A0A6G8RR21_9CAUD</name>
<evidence type="ECO:0000313" key="2">
    <source>
        <dbReference type="Proteomes" id="UP000501778"/>
    </source>
</evidence>
<dbReference type="GO" id="GO:0003677">
    <property type="term" value="F:DNA binding"/>
    <property type="evidence" value="ECO:0007669"/>
    <property type="project" value="InterPro"/>
</dbReference>
<sequence>MSKVSYDPETGIFTWVAEIKVDRRKIHLGQFDNFDEAVAARKDAEAAYGFHENHGETT</sequence>
<dbReference type="EMBL" id="MT074484">
    <property type="protein sequence ID" value="QIO03846.1"/>
    <property type="molecule type" value="Genomic_DNA"/>
</dbReference>
<protein>
    <submittedName>
        <fullName evidence="1">HNH endonuclease</fullName>
    </submittedName>
</protein>
<organism evidence="1 2">
    <name type="scientific">Salmonella phage celemicas</name>
    <dbReference type="NCBI Taxonomy" id="2713289"/>
    <lineage>
        <taxon>Viruses</taxon>
        <taxon>Duplodnaviria</taxon>
        <taxon>Heunggongvirae</taxon>
        <taxon>Uroviricota</taxon>
        <taxon>Caudoviricetes</taxon>
        <taxon>Sarkviridae</taxon>
        <taxon>Guernseyvirinae</taxon>
        <taxon>Jerseyvirus</taxon>
        <taxon>Jerseyvirus celemicas</taxon>
    </lineage>
</organism>
<keyword evidence="1" id="KW-0378">Hydrolase</keyword>
<reference evidence="2" key="1">
    <citation type="submission" date="2020-02" db="EMBL/GenBank/DDBJ databases">
        <authorList>
            <person name="Olsen N.S."/>
            <person name="Forero-Junco L."/>
            <person name="Kot W."/>
            <person name="Hansen L.H."/>
        </authorList>
    </citation>
    <scope>NUCLEOTIDE SEQUENCE [LARGE SCALE GENOMIC DNA]</scope>
</reference>
<proteinExistence type="predicted"/>
<keyword evidence="2" id="KW-1185">Reference proteome</keyword>
<dbReference type="InterPro" id="IPR016177">
    <property type="entry name" value="DNA-bd_dom_sf"/>
</dbReference>
<keyword evidence="1" id="KW-0255">Endonuclease</keyword>
<dbReference type="GO" id="GO:0004519">
    <property type="term" value="F:endonuclease activity"/>
    <property type="evidence" value="ECO:0007669"/>
    <property type="project" value="UniProtKB-KW"/>
</dbReference>
<dbReference type="Proteomes" id="UP000501778">
    <property type="component" value="Segment"/>
</dbReference>